<keyword evidence="8" id="KW-1133">Transmembrane helix</keyword>
<dbReference type="FunFam" id="1.10.287.130:FF:000001">
    <property type="entry name" value="Two-component sensor histidine kinase"/>
    <property type="match status" value="1"/>
</dbReference>
<reference evidence="12 13" key="1">
    <citation type="journal article" date="2021" name="Arch. Microbiol.">
        <title>Harenicola maris gen. nov., sp. nov. isolated from the Sea of Japan shallow sediments.</title>
        <authorList>
            <person name="Romanenko L.A."/>
            <person name="Kurilenko V.V."/>
            <person name="Chernysheva N.Y."/>
            <person name="Tekutyeva L.A."/>
            <person name="Velansky P.V."/>
            <person name="Svetashev V.I."/>
            <person name="Isaeva M.P."/>
        </authorList>
    </citation>
    <scope>NUCLEOTIDE SEQUENCE [LARGE SCALE GENOMIC DNA]</scope>
    <source>
        <strain evidence="12 13">KMM 3653</strain>
    </source>
</reference>
<keyword evidence="8" id="KW-0812">Transmembrane</keyword>
<dbReference type="InterPro" id="IPR003594">
    <property type="entry name" value="HATPase_dom"/>
</dbReference>
<feature type="domain" description="PAS" evidence="10">
    <location>
        <begin position="190"/>
        <end position="239"/>
    </location>
</feature>
<keyword evidence="4" id="KW-0808">Transferase</keyword>
<dbReference type="Proteomes" id="UP001315686">
    <property type="component" value="Unassembled WGS sequence"/>
</dbReference>
<dbReference type="SUPFAM" id="SSF55874">
    <property type="entry name" value="ATPase domain of HSP90 chaperone/DNA topoisomerase II/histidine kinase"/>
    <property type="match status" value="1"/>
</dbReference>
<keyword evidence="6" id="KW-0902">Two-component regulatory system</keyword>
<dbReference type="CDD" id="cd00082">
    <property type="entry name" value="HisKA"/>
    <property type="match status" value="1"/>
</dbReference>
<dbReference type="PANTHER" id="PTHR43047">
    <property type="entry name" value="TWO-COMPONENT HISTIDINE PROTEIN KINASE"/>
    <property type="match status" value="1"/>
</dbReference>
<dbReference type="PROSITE" id="PS50112">
    <property type="entry name" value="PAS"/>
    <property type="match status" value="2"/>
</dbReference>
<dbReference type="FunFam" id="3.30.565.10:FF:000006">
    <property type="entry name" value="Sensor histidine kinase WalK"/>
    <property type="match status" value="1"/>
</dbReference>
<dbReference type="PANTHER" id="PTHR43047:SF72">
    <property type="entry name" value="OSMOSENSING HISTIDINE PROTEIN KINASE SLN1"/>
    <property type="match status" value="1"/>
</dbReference>
<feature type="transmembrane region" description="Helical" evidence="8">
    <location>
        <begin position="38"/>
        <end position="56"/>
    </location>
</feature>
<dbReference type="SMART" id="SM00387">
    <property type="entry name" value="HATPase_c"/>
    <property type="match status" value="1"/>
</dbReference>
<comment type="catalytic activity">
    <reaction evidence="1">
        <text>ATP + protein L-histidine = ADP + protein N-phospho-L-histidine.</text>
        <dbReference type="EC" id="2.7.13.3"/>
    </reaction>
</comment>
<dbReference type="EMBL" id="JADQAZ010000001">
    <property type="protein sequence ID" value="MBT0957130.1"/>
    <property type="molecule type" value="Genomic_DNA"/>
</dbReference>
<name>A0AAP2G3F0_9RHOB</name>
<feature type="domain" description="PAC" evidence="11">
    <location>
        <begin position="142"/>
        <end position="194"/>
    </location>
</feature>
<dbReference type="Pfam" id="PF02518">
    <property type="entry name" value="HATPase_c"/>
    <property type="match status" value="1"/>
</dbReference>
<dbReference type="GO" id="GO:0005886">
    <property type="term" value="C:plasma membrane"/>
    <property type="evidence" value="ECO:0007669"/>
    <property type="project" value="TreeGrafter"/>
</dbReference>
<evidence type="ECO:0000313" key="12">
    <source>
        <dbReference type="EMBL" id="MBT0957130.1"/>
    </source>
</evidence>
<evidence type="ECO:0000256" key="4">
    <source>
        <dbReference type="ARBA" id="ARBA00022679"/>
    </source>
</evidence>
<dbReference type="SMART" id="SM00091">
    <property type="entry name" value="PAS"/>
    <property type="match status" value="2"/>
</dbReference>
<dbReference type="PROSITE" id="PS50109">
    <property type="entry name" value="HIS_KIN"/>
    <property type="match status" value="1"/>
</dbReference>
<keyword evidence="5" id="KW-0418">Kinase</keyword>
<dbReference type="InterPro" id="IPR005467">
    <property type="entry name" value="His_kinase_dom"/>
</dbReference>
<protein>
    <recommendedName>
        <fullName evidence="2">histidine kinase</fullName>
        <ecNumber evidence="2">2.7.13.3</ecNumber>
    </recommendedName>
</protein>
<dbReference type="EC" id="2.7.13.3" evidence="2"/>
<dbReference type="InterPro" id="IPR036097">
    <property type="entry name" value="HisK_dim/P_sf"/>
</dbReference>
<dbReference type="SMART" id="SM00086">
    <property type="entry name" value="PAC"/>
    <property type="match status" value="1"/>
</dbReference>
<sequence>MSLDIAQKSALLAGVTSLVPAVALTAGFPALGLAPSSIAVPMLSISAAFFAFASAYQLRRMRGPRGAAPIDPGLENQVLNAHAMVTMTDAEANLTYVNDRFLEASGYEREDLIGKNMAVLFADLETPVVQSIKESIFVGKTWSGETILLCADGSQIWTQTTIMPRLDKAGRLLGWMSVRTDITAARSAASEQDIVLSLHRMPSPIAIFCEETGAVLYLNDAALDLFGWDRSTYLGRRILEGPVGMDVPESYSAMRTLRNGEADHVTFKLVLNGRDFEAHLQLVRPEAARARYVVSLRDLSEMEELERVKDEFISNVSHELRSPLTSIKGGMGLVLSGIAGEIPEKAKGLIDIAHRNTDRLILLVNDILDMEKIAAGRMEFDLQPADLAKTVEQGLAEMEGLAQQYEVSFAPMLPNQPAIVDFDQTRMMQVLANLVSNAAKFSAPGSEVLVSLTSVPEGWQLEVVDKGKGIPREDMATIFERFQQASNRSGKRTNGTGLGLSIVKAIVERHKGRVTIDSTEGVGTTVTCVFPRGEYKKPTDVGIQAAG</sequence>
<dbReference type="NCBIfam" id="TIGR00229">
    <property type="entry name" value="sensory_box"/>
    <property type="match status" value="2"/>
</dbReference>
<dbReference type="Pfam" id="PF00512">
    <property type="entry name" value="HisKA"/>
    <property type="match status" value="1"/>
</dbReference>
<dbReference type="SUPFAM" id="SSF47384">
    <property type="entry name" value="Homodimeric domain of signal transducing histidine kinase"/>
    <property type="match status" value="1"/>
</dbReference>
<evidence type="ECO:0000256" key="7">
    <source>
        <dbReference type="ARBA" id="ARBA00023136"/>
    </source>
</evidence>
<evidence type="ECO:0000313" key="13">
    <source>
        <dbReference type="Proteomes" id="UP001315686"/>
    </source>
</evidence>
<dbReference type="Gene3D" id="3.30.565.10">
    <property type="entry name" value="Histidine kinase-like ATPase, C-terminal domain"/>
    <property type="match status" value="1"/>
</dbReference>
<evidence type="ECO:0000259" key="9">
    <source>
        <dbReference type="PROSITE" id="PS50109"/>
    </source>
</evidence>
<evidence type="ECO:0000256" key="3">
    <source>
        <dbReference type="ARBA" id="ARBA00022553"/>
    </source>
</evidence>
<comment type="caution">
    <text evidence="12">The sequence shown here is derived from an EMBL/GenBank/DDBJ whole genome shotgun (WGS) entry which is preliminary data.</text>
</comment>
<evidence type="ECO:0000256" key="2">
    <source>
        <dbReference type="ARBA" id="ARBA00012438"/>
    </source>
</evidence>
<dbReference type="InterPro" id="IPR003661">
    <property type="entry name" value="HisK_dim/P_dom"/>
</dbReference>
<dbReference type="InterPro" id="IPR000700">
    <property type="entry name" value="PAS-assoc_C"/>
</dbReference>
<dbReference type="CDD" id="cd00075">
    <property type="entry name" value="HATPase"/>
    <property type="match status" value="1"/>
</dbReference>
<dbReference type="Pfam" id="PF00989">
    <property type="entry name" value="PAS"/>
    <property type="match status" value="1"/>
</dbReference>
<dbReference type="InterPro" id="IPR013767">
    <property type="entry name" value="PAS_fold"/>
</dbReference>
<dbReference type="InterPro" id="IPR035965">
    <property type="entry name" value="PAS-like_dom_sf"/>
</dbReference>
<dbReference type="InterPro" id="IPR004358">
    <property type="entry name" value="Sig_transdc_His_kin-like_C"/>
</dbReference>
<evidence type="ECO:0000256" key="8">
    <source>
        <dbReference type="SAM" id="Phobius"/>
    </source>
</evidence>
<keyword evidence="7 8" id="KW-0472">Membrane</keyword>
<organism evidence="12 13">
    <name type="scientific">Harenicola maris</name>
    <dbReference type="NCBI Taxonomy" id="2841044"/>
    <lineage>
        <taxon>Bacteria</taxon>
        <taxon>Pseudomonadati</taxon>
        <taxon>Pseudomonadota</taxon>
        <taxon>Alphaproteobacteria</taxon>
        <taxon>Rhodobacterales</taxon>
        <taxon>Paracoccaceae</taxon>
        <taxon>Harenicola</taxon>
    </lineage>
</organism>
<feature type="transmembrane region" description="Helical" evidence="8">
    <location>
        <begin position="12"/>
        <end position="32"/>
    </location>
</feature>
<dbReference type="RefSeq" id="WP_327793305.1">
    <property type="nucleotide sequence ID" value="NZ_JADQAZ010000001.1"/>
</dbReference>
<dbReference type="SUPFAM" id="SSF55785">
    <property type="entry name" value="PYP-like sensor domain (PAS domain)"/>
    <property type="match status" value="2"/>
</dbReference>
<keyword evidence="13" id="KW-1185">Reference proteome</keyword>
<dbReference type="GO" id="GO:0000155">
    <property type="term" value="F:phosphorelay sensor kinase activity"/>
    <property type="evidence" value="ECO:0007669"/>
    <property type="project" value="InterPro"/>
</dbReference>
<dbReference type="PROSITE" id="PS50113">
    <property type="entry name" value="PAC"/>
    <property type="match status" value="1"/>
</dbReference>
<proteinExistence type="predicted"/>
<accession>A0AAP2G3F0</accession>
<dbReference type="InterPro" id="IPR001610">
    <property type="entry name" value="PAC"/>
</dbReference>
<evidence type="ECO:0000259" key="10">
    <source>
        <dbReference type="PROSITE" id="PS50112"/>
    </source>
</evidence>
<feature type="domain" description="Histidine kinase" evidence="9">
    <location>
        <begin position="315"/>
        <end position="534"/>
    </location>
</feature>
<evidence type="ECO:0000256" key="6">
    <source>
        <dbReference type="ARBA" id="ARBA00023012"/>
    </source>
</evidence>
<dbReference type="CDD" id="cd00130">
    <property type="entry name" value="PAS"/>
    <property type="match status" value="2"/>
</dbReference>
<feature type="domain" description="PAS" evidence="10">
    <location>
        <begin position="85"/>
        <end position="127"/>
    </location>
</feature>
<gene>
    <name evidence="12" type="ORF">IV417_07015</name>
</gene>
<dbReference type="InterPro" id="IPR036890">
    <property type="entry name" value="HATPase_C_sf"/>
</dbReference>
<dbReference type="PRINTS" id="PR00344">
    <property type="entry name" value="BCTRLSENSOR"/>
</dbReference>
<dbReference type="SMART" id="SM00388">
    <property type="entry name" value="HisKA"/>
    <property type="match status" value="1"/>
</dbReference>
<dbReference type="Gene3D" id="3.30.450.20">
    <property type="entry name" value="PAS domain"/>
    <property type="match status" value="2"/>
</dbReference>
<dbReference type="GO" id="GO:0006355">
    <property type="term" value="P:regulation of DNA-templated transcription"/>
    <property type="evidence" value="ECO:0007669"/>
    <property type="project" value="InterPro"/>
</dbReference>
<dbReference type="InterPro" id="IPR000014">
    <property type="entry name" value="PAS"/>
</dbReference>
<dbReference type="GO" id="GO:0009927">
    <property type="term" value="F:histidine phosphotransfer kinase activity"/>
    <property type="evidence" value="ECO:0007669"/>
    <property type="project" value="TreeGrafter"/>
</dbReference>
<dbReference type="Pfam" id="PF13426">
    <property type="entry name" value="PAS_9"/>
    <property type="match status" value="1"/>
</dbReference>
<evidence type="ECO:0000256" key="5">
    <source>
        <dbReference type="ARBA" id="ARBA00022777"/>
    </source>
</evidence>
<evidence type="ECO:0000256" key="1">
    <source>
        <dbReference type="ARBA" id="ARBA00000085"/>
    </source>
</evidence>
<keyword evidence="3" id="KW-0597">Phosphoprotein</keyword>
<dbReference type="AlphaFoldDB" id="A0AAP2G3F0"/>
<dbReference type="Gene3D" id="1.10.287.130">
    <property type="match status" value="1"/>
</dbReference>
<evidence type="ECO:0000259" key="11">
    <source>
        <dbReference type="PROSITE" id="PS50113"/>
    </source>
</evidence>